<dbReference type="InParanoid" id="A0A7X0JRD9"/>
<dbReference type="Gene3D" id="1.10.10.60">
    <property type="entry name" value="Homeodomain-like"/>
    <property type="match status" value="2"/>
</dbReference>
<dbReference type="InterPro" id="IPR009057">
    <property type="entry name" value="Homeodomain-like_sf"/>
</dbReference>
<keyword evidence="7" id="KW-1185">Reference proteome</keyword>
<dbReference type="GO" id="GO:0003700">
    <property type="term" value="F:DNA-binding transcription factor activity"/>
    <property type="evidence" value="ECO:0007669"/>
    <property type="project" value="InterPro"/>
</dbReference>
<keyword evidence="4" id="KW-0804">Transcription</keyword>
<proteinExistence type="predicted"/>
<keyword evidence="1" id="KW-0805">Transcription regulation</keyword>
<dbReference type="GO" id="GO:0043565">
    <property type="term" value="F:sequence-specific DNA binding"/>
    <property type="evidence" value="ECO:0007669"/>
    <property type="project" value="InterPro"/>
</dbReference>
<dbReference type="SUPFAM" id="SSF46689">
    <property type="entry name" value="Homeodomain-like"/>
    <property type="match status" value="2"/>
</dbReference>
<dbReference type="PANTHER" id="PTHR46796">
    <property type="entry name" value="HTH-TYPE TRANSCRIPTIONAL ACTIVATOR RHAS-RELATED"/>
    <property type="match status" value="1"/>
</dbReference>
<feature type="domain" description="HTH araC/xylS-type" evidence="5">
    <location>
        <begin position="181"/>
        <end position="278"/>
    </location>
</feature>
<dbReference type="InterPro" id="IPR050204">
    <property type="entry name" value="AraC_XylS_family_regulators"/>
</dbReference>
<evidence type="ECO:0000256" key="3">
    <source>
        <dbReference type="ARBA" id="ARBA00023159"/>
    </source>
</evidence>
<dbReference type="Pfam" id="PF12833">
    <property type="entry name" value="HTH_18"/>
    <property type="match status" value="1"/>
</dbReference>
<comment type="caution">
    <text evidence="6">The sequence shown here is derived from an EMBL/GenBank/DDBJ whole genome shotgun (WGS) entry which is preliminary data.</text>
</comment>
<evidence type="ECO:0000259" key="5">
    <source>
        <dbReference type="PROSITE" id="PS01124"/>
    </source>
</evidence>
<keyword evidence="3" id="KW-0010">Activator</keyword>
<evidence type="ECO:0000256" key="2">
    <source>
        <dbReference type="ARBA" id="ARBA00023125"/>
    </source>
</evidence>
<accession>A0A7X0JRD9</accession>
<evidence type="ECO:0000313" key="6">
    <source>
        <dbReference type="EMBL" id="MBB6519985.1"/>
    </source>
</evidence>
<dbReference type="AlphaFoldDB" id="A0A7X0JRD9"/>
<dbReference type="PANTHER" id="PTHR46796:SF2">
    <property type="entry name" value="TRANSCRIPTIONAL REGULATORY PROTEIN"/>
    <property type="match status" value="1"/>
</dbReference>
<dbReference type="RefSeq" id="WP_166852618.1">
    <property type="nucleotide sequence ID" value="NZ_JAAONY010000001.1"/>
</dbReference>
<dbReference type="SUPFAM" id="SSF51215">
    <property type="entry name" value="Regulatory protein AraC"/>
    <property type="match status" value="1"/>
</dbReference>
<dbReference type="InterPro" id="IPR003313">
    <property type="entry name" value="AraC-bd"/>
</dbReference>
<dbReference type="InterPro" id="IPR018062">
    <property type="entry name" value="HTH_AraC-typ_CS"/>
</dbReference>
<dbReference type="EMBL" id="JACHHT010000001">
    <property type="protein sequence ID" value="MBB6519985.1"/>
    <property type="molecule type" value="Genomic_DNA"/>
</dbReference>
<protein>
    <submittedName>
        <fullName evidence="6">AraC-like DNA-binding protein</fullName>
    </submittedName>
</protein>
<dbReference type="InterPro" id="IPR018060">
    <property type="entry name" value="HTH_AraC"/>
</dbReference>
<dbReference type="Proteomes" id="UP000528457">
    <property type="component" value="Unassembled WGS sequence"/>
</dbReference>
<evidence type="ECO:0000313" key="7">
    <source>
        <dbReference type="Proteomes" id="UP000528457"/>
    </source>
</evidence>
<evidence type="ECO:0000256" key="1">
    <source>
        <dbReference type="ARBA" id="ARBA00023015"/>
    </source>
</evidence>
<evidence type="ECO:0000256" key="4">
    <source>
        <dbReference type="ARBA" id="ARBA00023163"/>
    </source>
</evidence>
<keyword evidence="2 6" id="KW-0238">DNA-binding</keyword>
<reference evidence="6 7" key="1">
    <citation type="submission" date="2020-08" db="EMBL/GenBank/DDBJ databases">
        <title>Genomic Encyclopedia of Type Strains, Phase IV (KMG-IV): sequencing the most valuable type-strain genomes for metagenomic binning, comparative biology and taxonomic classification.</title>
        <authorList>
            <person name="Goeker M."/>
        </authorList>
    </citation>
    <scope>NUCLEOTIDE SEQUENCE [LARGE SCALE GENOMIC DNA]</scope>
    <source>
        <strain evidence="6 7">DSM 22368</strain>
    </source>
</reference>
<gene>
    <name evidence="6" type="ORF">HNR48_000263</name>
</gene>
<dbReference type="PROSITE" id="PS01124">
    <property type="entry name" value="HTH_ARAC_FAMILY_2"/>
    <property type="match status" value="1"/>
</dbReference>
<organism evidence="6 7">
    <name type="scientific">Pseudoteredinibacter isoporae</name>
    <dbReference type="NCBI Taxonomy" id="570281"/>
    <lineage>
        <taxon>Bacteria</taxon>
        <taxon>Pseudomonadati</taxon>
        <taxon>Pseudomonadota</taxon>
        <taxon>Gammaproteobacteria</taxon>
        <taxon>Cellvibrionales</taxon>
        <taxon>Cellvibrionaceae</taxon>
        <taxon>Pseudoteredinibacter</taxon>
    </lineage>
</organism>
<dbReference type="Pfam" id="PF02311">
    <property type="entry name" value="AraC_binding"/>
    <property type="match status" value="1"/>
</dbReference>
<sequence length="291" mass="32563">MSTSKQVNTSEHATYHHAQELGGLELLKASYQQQNFSRHTHEGYTVGVIESGAQQFYRTGDNHIAPQYSIILVNADQVHTGCAASQGGWSYRAIYPTPEQFYHADSNTGISLQGAPYFPNAVVEDPAMAGMLRHCFSVLECSDNRLLRESLLISCLQRLVERHSIAKGSVTSEACAKPQLLRAKQLLDEAPELDISLEELAALAGISQYHFIRQFQRHYELSPHAYQIQARLRKAKQLIRLGSSLSNAAQGAGFHDQSHFHRHFKAAMGITPGRFAKQIRRNVQNNQPRIN</sequence>
<dbReference type="InterPro" id="IPR037923">
    <property type="entry name" value="HTH-like"/>
</dbReference>
<name>A0A7X0JRD9_9GAMM</name>
<dbReference type="PROSITE" id="PS00041">
    <property type="entry name" value="HTH_ARAC_FAMILY_1"/>
    <property type="match status" value="1"/>
</dbReference>
<dbReference type="SMART" id="SM00342">
    <property type="entry name" value="HTH_ARAC"/>
    <property type="match status" value="1"/>
</dbReference>